<evidence type="ECO:0000313" key="8">
    <source>
        <dbReference type="EMBL" id="PJD71513.1"/>
    </source>
</evidence>
<evidence type="ECO:0000313" key="9">
    <source>
        <dbReference type="EMBL" id="RAY21459.1"/>
    </source>
</evidence>
<sequence>MAKERALTLEALRVMDAIDRRGSFAAAADELGRVPSALSYTMQKLEEELDVVLFDRSGHRTKFTNVGRMLLERGRVLLEAADKLTTDAEALARGWETHLTLVTEALVPTEALFPLVDRLADKANTQLSIITEVLAGAWERLETGRADIVIAPDMHFRSSSEINSRKLYSVMNVYVAAPNHPIHQEPEPLSEVTRVKYRGVAVADTARERPVLTVQLLDKQPRLTVTSLEDKRQALLAGLGVATMPYPFVEKDIAEGRLRVVSPEYTSEVDIIMAWRRDSMGEAKSWCLREIPKLFAHHNK</sequence>
<evidence type="ECO:0000256" key="2">
    <source>
        <dbReference type="ARBA" id="ARBA00023015"/>
    </source>
</evidence>
<dbReference type="STRING" id="208224.BH713_18535"/>
<dbReference type="SUPFAM" id="SSF53850">
    <property type="entry name" value="Periplasmic binding protein-like II"/>
    <property type="match status" value="1"/>
</dbReference>
<accession>A0A0F0YDA6</accession>
<evidence type="ECO:0000256" key="5">
    <source>
        <dbReference type="ARBA" id="ARBA00023163"/>
    </source>
</evidence>
<evidence type="ECO:0000259" key="6">
    <source>
        <dbReference type="PROSITE" id="PS50931"/>
    </source>
</evidence>
<evidence type="ECO:0000256" key="3">
    <source>
        <dbReference type="ARBA" id="ARBA00023125"/>
    </source>
</evidence>
<evidence type="ECO:0000313" key="11">
    <source>
        <dbReference type="Proteomes" id="UP000230495"/>
    </source>
</evidence>
<dbReference type="InterPro" id="IPR036390">
    <property type="entry name" value="WH_DNA-bd_sf"/>
</dbReference>
<dbReference type="Proteomes" id="UP001228563">
    <property type="component" value="Chromosome"/>
</dbReference>
<protein>
    <submittedName>
        <fullName evidence="8">LysR family transcriptional regulator</fullName>
    </submittedName>
</protein>
<dbReference type="Gene3D" id="3.40.190.290">
    <property type="match status" value="1"/>
</dbReference>
<dbReference type="RefSeq" id="WP_014885334.1">
    <property type="nucleotide sequence ID" value="NC_018405.1"/>
</dbReference>
<dbReference type="EMBL" id="NEEU01000015">
    <property type="protein sequence ID" value="PJD71513.1"/>
    <property type="molecule type" value="Genomic_DNA"/>
</dbReference>
<dbReference type="OrthoDB" id="196624at2"/>
<dbReference type="EMBL" id="JACSEP010000110">
    <property type="protein sequence ID" value="MBC6325354.1"/>
    <property type="molecule type" value="Genomic_DNA"/>
</dbReference>
<dbReference type="GO" id="GO:0000976">
    <property type="term" value="F:transcription cis-regulatory region binding"/>
    <property type="evidence" value="ECO:0007669"/>
    <property type="project" value="TreeGrafter"/>
</dbReference>
<dbReference type="AlphaFoldDB" id="A0A0F0YDA6"/>
<dbReference type="Proteomes" id="UP000250603">
    <property type="component" value="Unassembled WGS sequence"/>
</dbReference>
<feature type="domain" description="HTH lysR-type" evidence="6">
    <location>
        <begin position="7"/>
        <end position="64"/>
    </location>
</feature>
<accession>A0A0H0D5T8</accession>
<evidence type="ECO:0000313" key="10">
    <source>
        <dbReference type="EMBL" id="WMT65429.1"/>
    </source>
</evidence>
<dbReference type="InterPro" id="IPR000847">
    <property type="entry name" value="LysR_HTH_N"/>
</dbReference>
<evidence type="ECO:0000256" key="4">
    <source>
        <dbReference type="ARBA" id="ARBA00023159"/>
    </source>
</evidence>
<reference evidence="9 12" key="2">
    <citation type="submission" date="2018-06" db="EMBL/GenBank/DDBJ databases">
        <title>ACT-28, a chromosomally-encoded AmpC with carbapenemase activity from Enterobacter kobei.</title>
        <authorList>
            <person name="Jousset A.B."/>
            <person name="Oueslati S."/>
            <person name="Bernabeu S."/>
            <person name="Takissian J."/>
            <person name="Creton E."/>
            <person name="Vogel A."/>
            <person name="Cotellon G."/>
            <person name="Bonnin R.A."/>
            <person name="Dortet L."/>
            <person name="Naas T."/>
        </authorList>
    </citation>
    <scope>NUCLEOTIDE SEQUENCE [LARGE SCALE GENOMIC DNA]</scope>
    <source>
        <strain evidence="9 12">149H6</strain>
    </source>
</reference>
<dbReference type="Pfam" id="PF03466">
    <property type="entry name" value="LysR_substrate"/>
    <property type="match status" value="1"/>
</dbReference>
<evidence type="ECO:0000256" key="1">
    <source>
        <dbReference type="ARBA" id="ARBA00009437"/>
    </source>
</evidence>
<dbReference type="KEGG" id="ekb:BFV64_20510"/>
<dbReference type="Gene3D" id="1.10.10.10">
    <property type="entry name" value="Winged helix-like DNA-binding domain superfamily/Winged helix DNA-binding domain"/>
    <property type="match status" value="1"/>
</dbReference>
<organism evidence="8">
    <name type="scientific">Enterobacter kobei</name>
    <dbReference type="NCBI Taxonomy" id="208224"/>
    <lineage>
        <taxon>Bacteria</taxon>
        <taxon>Pseudomonadati</taxon>
        <taxon>Pseudomonadota</taxon>
        <taxon>Gammaproteobacteria</taxon>
        <taxon>Enterobacterales</taxon>
        <taxon>Enterobacteriaceae</taxon>
        <taxon>Enterobacter</taxon>
        <taxon>Enterobacter cloacae complex</taxon>
    </lineage>
</organism>
<keyword evidence="3" id="KW-0238">DNA-binding</keyword>
<keyword evidence="5" id="KW-0804">Transcription</keyword>
<dbReference type="Proteomes" id="UP000613022">
    <property type="component" value="Unassembled WGS sequence"/>
</dbReference>
<dbReference type="GeneID" id="93156912"/>
<dbReference type="PROSITE" id="PS50931">
    <property type="entry name" value="HTH_LYSR"/>
    <property type="match status" value="1"/>
</dbReference>
<keyword evidence="4" id="KW-0010">Activator</keyword>
<dbReference type="Proteomes" id="UP000230495">
    <property type="component" value="Unassembled WGS sequence"/>
</dbReference>
<evidence type="ECO:0000313" key="7">
    <source>
        <dbReference type="EMBL" id="MBC6325354.1"/>
    </source>
</evidence>
<dbReference type="GO" id="GO:0003700">
    <property type="term" value="F:DNA-binding transcription factor activity"/>
    <property type="evidence" value="ECO:0007669"/>
    <property type="project" value="InterPro"/>
</dbReference>
<keyword evidence="12" id="KW-1185">Reference proteome</keyword>
<dbReference type="Pfam" id="PF00126">
    <property type="entry name" value="HTH_1"/>
    <property type="match status" value="1"/>
</dbReference>
<dbReference type="FunFam" id="1.10.10.10:FF:000063">
    <property type="entry name" value="LysR family transcriptional regulator"/>
    <property type="match status" value="1"/>
</dbReference>
<reference evidence="10" key="4">
    <citation type="submission" date="2022-04" db="EMBL/GenBank/DDBJ databases">
        <title>Co-occurrence of mcr-9 and blaNDM-1 in multidrug-resistant Enterobacter kobei strain isolated from an infant with urinary infection.</title>
        <authorList>
            <person name="Zeng H."/>
        </authorList>
    </citation>
    <scope>NUCLEOTIDE SEQUENCE</scope>
    <source>
        <strain evidence="10">EC1382</strain>
    </source>
</reference>
<dbReference type="EMBL" id="CP096849">
    <property type="protein sequence ID" value="WMT65429.1"/>
    <property type="molecule type" value="Genomic_DNA"/>
</dbReference>
<dbReference type="KEGG" id="eno:ECENHK_19345"/>
<evidence type="ECO:0000313" key="12">
    <source>
        <dbReference type="Proteomes" id="UP000250603"/>
    </source>
</evidence>
<comment type="similarity">
    <text evidence="1">Belongs to the LysR transcriptional regulatory family.</text>
</comment>
<gene>
    <name evidence="8" type="ORF">B9Q37_17665</name>
    <name evidence="9" type="ORF">DP181_20500</name>
    <name evidence="7" type="ORF">H9R40_19635</name>
    <name evidence="10" type="ORF">M2B19_21490</name>
</gene>
<dbReference type="SUPFAM" id="SSF46785">
    <property type="entry name" value="Winged helix' DNA-binding domain"/>
    <property type="match status" value="1"/>
</dbReference>
<reference evidence="8 11" key="1">
    <citation type="journal article" date="2017" name="J. Antimicrob. Chemother.">
        <title>Characterization of the population structure, drug resistance mechanisms and plasmids of the community-associated Enterobacter cloacae complex in China.</title>
        <authorList>
            <person name="Zhou K."/>
            <person name="Yu W."/>
            <person name="Cao X."/>
            <person name="Shen P."/>
            <person name="Lu H."/>
            <person name="Luo Q."/>
            <person name="Rossen J.W.A."/>
            <person name="Xiao Y."/>
        </authorList>
    </citation>
    <scope>NUCLEOTIDE SEQUENCE [LARGE SCALE GENOMIC DNA]</scope>
    <source>
        <strain evidence="8">ECC1097</strain>
    </source>
</reference>
<dbReference type="EMBL" id="QMCK01000070">
    <property type="protein sequence ID" value="RAY21459.1"/>
    <property type="molecule type" value="Genomic_DNA"/>
</dbReference>
<reference evidence="7" key="3">
    <citation type="submission" date="2020-08" db="EMBL/GenBank/DDBJ databases">
        <title>Distribution of Beta-Lactamase Producing Gram-Negative Bacterial Isolates in Isabela River of Santo Domingo, Dominican Republic.</title>
        <authorList>
            <person name="Calderon V."/>
            <person name="Del Rosario C."/>
            <person name="Duarte A."/>
            <person name="Bonnelly R."/>
            <person name="Barauna R."/>
            <person name="Ramos R.T."/>
            <person name="Perdomo O.P."/>
            <person name="Rodriguez De Francisco L.E."/>
            <person name="Franco De Los Santos E.F."/>
        </authorList>
    </citation>
    <scope>NUCLEOTIDE SEQUENCE</scope>
    <source>
        <strain evidence="7">INTEC_BI4_1.1</strain>
    </source>
</reference>
<dbReference type="PANTHER" id="PTHR30126">
    <property type="entry name" value="HTH-TYPE TRANSCRIPTIONAL REGULATOR"/>
    <property type="match status" value="1"/>
</dbReference>
<dbReference type="PANTHER" id="PTHR30126:SF22">
    <property type="entry name" value="HTH-TYPE TRANSCRIPTIONAL REGULATOR YHAJ-RELATED"/>
    <property type="match status" value="1"/>
</dbReference>
<name>A0A0F0YDA6_9ENTR</name>
<dbReference type="FunFam" id="3.40.190.290:FF:000004">
    <property type="entry name" value="LysR family transcriptional regulator"/>
    <property type="match status" value="1"/>
</dbReference>
<keyword evidence="2" id="KW-0805">Transcription regulation</keyword>
<dbReference type="InterPro" id="IPR036388">
    <property type="entry name" value="WH-like_DNA-bd_sf"/>
</dbReference>
<dbReference type="InterPro" id="IPR005119">
    <property type="entry name" value="LysR_subst-bd"/>
</dbReference>
<proteinExistence type="inferred from homology"/>